<dbReference type="Proteomes" id="UP000789901">
    <property type="component" value="Unassembled WGS sequence"/>
</dbReference>
<feature type="non-terminal residue" evidence="1">
    <location>
        <position position="1"/>
    </location>
</feature>
<feature type="non-terminal residue" evidence="1">
    <location>
        <position position="40"/>
    </location>
</feature>
<reference evidence="1 2" key="1">
    <citation type="submission" date="2021-06" db="EMBL/GenBank/DDBJ databases">
        <authorList>
            <person name="Kallberg Y."/>
            <person name="Tangrot J."/>
            <person name="Rosling A."/>
        </authorList>
    </citation>
    <scope>NUCLEOTIDE SEQUENCE [LARGE SCALE GENOMIC DNA]</scope>
    <source>
        <strain evidence="1 2">120-4 pot B 10/14</strain>
    </source>
</reference>
<name>A0ABN7WR30_GIGMA</name>
<evidence type="ECO:0000313" key="2">
    <source>
        <dbReference type="Proteomes" id="UP000789901"/>
    </source>
</evidence>
<comment type="caution">
    <text evidence="1">The sequence shown here is derived from an EMBL/GenBank/DDBJ whole genome shotgun (WGS) entry which is preliminary data.</text>
</comment>
<proteinExistence type="predicted"/>
<accession>A0ABN7WR30</accession>
<organism evidence="1 2">
    <name type="scientific">Gigaspora margarita</name>
    <dbReference type="NCBI Taxonomy" id="4874"/>
    <lineage>
        <taxon>Eukaryota</taxon>
        <taxon>Fungi</taxon>
        <taxon>Fungi incertae sedis</taxon>
        <taxon>Mucoromycota</taxon>
        <taxon>Glomeromycotina</taxon>
        <taxon>Glomeromycetes</taxon>
        <taxon>Diversisporales</taxon>
        <taxon>Gigasporaceae</taxon>
        <taxon>Gigaspora</taxon>
    </lineage>
</organism>
<protein>
    <submittedName>
        <fullName evidence="1">28437_t:CDS:1</fullName>
    </submittedName>
</protein>
<sequence>CSEYCVWIRYRHDCEEEGCDEECEESGDEISDLYYNDHRC</sequence>
<dbReference type="EMBL" id="CAJVQB010058699">
    <property type="protein sequence ID" value="CAG8838690.1"/>
    <property type="molecule type" value="Genomic_DNA"/>
</dbReference>
<keyword evidence="2" id="KW-1185">Reference proteome</keyword>
<evidence type="ECO:0000313" key="1">
    <source>
        <dbReference type="EMBL" id="CAG8838690.1"/>
    </source>
</evidence>
<gene>
    <name evidence="1" type="ORF">GMARGA_LOCUS34103</name>
</gene>